<dbReference type="PROSITE" id="PS50928">
    <property type="entry name" value="ABC_TM1"/>
    <property type="match status" value="1"/>
</dbReference>
<comment type="caution">
    <text evidence="9">The sequence shown here is derived from an EMBL/GenBank/DDBJ whole genome shotgun (WGS) entry which is preliminary data.</text>
</comment>
<feature type="transmembrane region" description="Helical" evidence="7">
    <location>
        <begin position="15"/>
        <end position="37"/>
    </location>
</feature>
<keyword evidence="6 7" id="KW-0472">Membrane</keyword>
<keyword evidence="3" id="KW-1003">Cell membrane</keyword>
<dbReference type="InterPro" id="IPR051393">
    <property type="entry name" value="ABC_transporter_permease"/>
</dbReference>
<feature type="transmembrane region" description="Helical" evidence="7">
    <location>
        <begin position="160"/>
        <end position="186"/>
    </location>
</feature>
<dbReference type="SUPFAM" id="SSF161098">
    <property type="entry name" value="MetI-like"/>
    <property type="match status" value="1"/>
</dbReference>
<dbReference type="InterPro" id="IPR000515">
    <property type="entry name" value="MetI-like"/>
</dbReference>
<keyword evidence="5 7" id="KW-1133">Transmembrane helix</keyword>
<evidence type="ECO:0000256" key="7">
    <source>
        <dbReference type="RuleBase" id="RU363032"/>
    </source>
</evidence>
<dbReference type="RefSeq" id="WP_270042178.1">
    <property type="nucleotide sequence ID" value="NZ_JAPDOD010000021.1"/>
</dbReference>
<evidence type="ECO:0000256" key="1">
    <source>
        <dbReference type="ARBA" id="ARBA00004651"/>
    </source>
</evidence>
<feature type="transmembrane region" description="Helical" evidence="7">
    <location>
        <begin position="108"/>
        <end position="132"/>
    </location>
</feature>
<evidence type="ECO:0000256" key="3">
    <source>
        <dbReference type="ARBA" id="ARBA00022475"/>
    </source>
</evidence>
<comment type="similarity">
    <text evidence="7">Belongs to the binding-protein-dependent transport system permease family.</text>
</comment>
<accession>A0A9X3N128</accession>
<dbReference type="GO" id="GO:0055085">
    <property type="term" value="P:transmembrane transport"/>
    <property type="evidence" value="ECO:0007669"/>
    <property type="project" value="InterPro"/>
</dbReference>
<keyword evidence="4 7" id="KW-0812">Transmembrane</keyword>
<evidence type="ECO:0000313" key="9">
    <source>
        <dbReference type="EMBL" id="MDA0162938.1"/>
    </source>
</evidence>
<dbReference type="Proteomes" id="UP001149140">
    <property type="component" value="Unassembled WGS sequence"/>
</dbReference>
<dbReference type="InterPro" id="IPR035906">
    <property type="entry name" value="MetI-like_sf"/>
</dbReference>
<evidence type="ECO:0000256" key="2">
    <source>
        <dbReference type="ARBA" id="ARBA00022448"/>
    </source>
</evidence>
<keyword evidence="10" id="KW-1185">Reference proteome</keyword>
<evidence type="ECO:0000256" key="5">
    <source>
        <dbReference type="ARBA" id="ARBA00022989"/>
    </source>
</evidence>
<feature type="transmembrane region" description="Helical" evidence="7">
    <location>
        <begin position="73"/>
        <end position="96"/>
    </location>
</feature>
<organism evidence="9 10">
    <name type="scientific">Solirubrobacter ginsenosidimutans</name>
    <dbReference type="NCBI Taxonomy" id="490573"/>
    <lineage>
        <taxon>Bacteria</taxon>
        <taxon>Bacillati</taxon>
        <taxon>Actinomycetota</taxon>
        <taxon>Thermoleophilia</taxon>
        <taxon>Solirubrobacterales</taxon>
        <taxon>Solirubrobacteraceae</taxon>
        <taxon>Solirubrobacter</taxon>
    </lineage>
</organism>
<proteinExistence type="inferred from homology"/>
<dbReference type="PANTHER" id="PTHR30193">
    <property type="entry name" value="ABC TRANSPORTER PERMEASE PROTEIN"/>
    <property type="match status" value="1"/>
</dbReference>
<dbReference type="Gene3D" id="1.10.3720.10">
    <property type="entry name" value="MetI-like"/>
    <property type="match status" value="1"/>
</dbReference>
<protein>
    <submittedName>
        <fullName evidence="9">Sugar ABC transporter permease</fullName>
    </submittedName>
</protein>
<comment type="subcellular location">
    <subcellularLocation>
        <location evidence="1 7">Cell membrane</location>
        <topology evidence="1 7">Multi-pass membrane protein</topology>
    </subcellularLocation>
</comment>
<dbReference type="SUPFAM" id="SSF160964">
    <property type="entry name" value="MalF N-terminal region-like"/>
    <property type="match status" value="1"/>
</dbReference>
<feature type="transmembrane region" description="Helical" evidence="7">
    <location>
        <begin position="266"/>
        <end position="287"/>
    </location>
</feature>
<gene>
    <name evidence="9" type="ORF">OM076_21880</name>
</gene>
<evidence type="ECO:0000259" key="8">
    <source>
        <dbReference type="PROSITE" id="PS50928"/>
    </source>
</evidence>
<dbReference type="AlphaFoldDB" id="A0A9X3N128"/>
<keyword evidence="2 7" id="KW-0813">Transport</keyword>
<dbReference type="Pfam" id="PF00528">
    <property type="entry name" value="BPD_transp_1"/>
    <property type="match status" value="1"/>
</dbReference>
<feature type="transmembrane region" description="Helical" evidence="7">
    <location>
        <begin position="207"/>
        <end position="231"/>
    </location>
</feature>
<dbReference type="EMBL" id="JAPDOD010000021">
    <property type="protein sequence ID" value="MDA0162938.1"/>
    <property type="molecule type" value="Genomic_DNA"/>
</dbReference>
<reference evidence="9" key="1">
    <citation type="submission" date="2022-10" db="EMBL/GenBank/DDBJ databases">
        <title>The WGS of Solirubrobacter ginsenosidimutans DSM 21036.</title>
        <authorList>
            <person name="Jiang Z."/>
        </authorList>
    </citation>
    <scope>NUCLEOTIDE SEQUENCE</scope>
    <source>
        <strain evidence="9">DSM 21036</strain>
    </source>
</reference>
<name>A0A9X3N128_9ACTN</name>
<evidence type="ECO:0000256" key="6">
    <source>
        <dbReference type="ARBA" id="ARBA00023136"/>
    </source>
</evidence>
<feature type="domain" description="ABC transmembrane type-1" evidence="8">
    <location>
        <begin position="74"/>
        <end position="287"/>
    </location>
</feature>
<dbReference type="PANTHER" id="PTHR30193:SF41">
    <property type="entry name" value="DIACETYLCHITOBIOSE UPTAKE SYSTEM PERMEASE PROTEIN NGCF"/>
    <property type="match status" value="1"/>
</dbReference>
<evidence type="ECO:0000313" key="10">
    <source>
        <dbReference type="Proteomes" id="UP001149140"/>
    </source>
</evidence>
<sequence length="295" mass="31954">MRGSPDDRPPGEPRLVGYLYLLPAFAVFATFVLYPLYRAVYISFYDWDGVTVGTWTGLSNYKDVFTDPDLRGAFVHALVLLIFYAVLPVIIGLALAGLMARARIRGLAFFRTILFLPQVIAMVVVAVMWKMIYDPDNGALNRFLGVFGIEGKSWLGDFSLALPSIGLVGTWVYYGLAMVLLTAGVQKIPTSLYDAARVDGAGAFREFLAVTLPALRGEIAVALTLTTIYALRNFDLVYITTHGGPGNATSVPAFQVFSRAFESGQVGSAAAVGITLTAIIFVISLGINRFSERAA</sequence>
<dbReference type="CDD" id="cd06261">
    <property type="entry name" value="TM_PBP2"/>
    <property type="match status" value="1"/>
</dbReference>
<dbReference type="GO" id="GO:0005886">
    <property type="term" value="C:plasma membrane"/>
    <property type="evidence" value="ECO:0007669"/>
    <property type="project" value="UniProtKB-SubCell"/>
</dbReference>
<evidence type="ECO:0000256" key="4">
    <source>
        <dbReference type="ARBA" id="ARBA00022692"/>
    </source>
</evidence>